<dbReference type="EMBL" id="CP042906">
    <property type="protein sequence ID" value="QEX19506.1"/>
    <property type="molecule type" value="Genomic_DNA"/>
</dbReference>
<dbReference type="PROSITE" id="PS51710">
    <property type="entry name" value="G_OBG"/>
    <property type="match status" value="1"/>
</dbReference>
<name>A0A5J6MXT1_9PROT</name>
<keyword evidence="7 8" id="KW-0342">GTP-binding</keyword>
<evidence type="ECO:0000256" key="2">
    <source>
        <dbReference type="ARBA" id="ARBA00022490"/>
    </source>
</evidence>
<keyword evidence="2 8" id="KW-0963">Cytoplasm</keyword>
<evidence type="ECO:0000313" key="12">
    <source>
        <dbReference type="Proteomes" id="UP000326202"/>
    </source>
</evidence>
<evidence type="ECO:0000256" key="8">
    <source>
        <dbReference type="HAMAP-Rule" id="MF_01454"/>
    </source>
</evidence>
<accession>A0A5J6MXT1</accession>
<feature type="binding site" evidence="8">
    <location>
        <begin position="166"/>
        <end position="173"/>
    </location>
    <ligand>
        <name>GTP</name>
        <dbReference type="ChEBI" id="CHEBI:37565"/>
    </ligand>
</feature>
<dbReference type="GO" id="GO:0000287">
    <property type="term" value="F:magnesium ion binding"/>
    <property type="evidence" value="ECO:0007669"/>
    <property type="project" value="InterPro"/>
</dbReference>
<evidence type="ECO:0000259" key="9">
    <source>
        <dbReference type="PROSITE" id="PS51710"/>
    </source>
</evidence>
<keyword evidence="3 8" id="KW-0479">Metal-binding</keyword>
<dbReference type="InterPro" id="IPR027417">
    <property type="entry name" value="P-loop_NTPase"/>
</dbReference>
<feature type="binding site" evidence="8">
    <location>
        <begin position="191"/>
        <end position="195"/>
    </location>
    <ligand>
        <name>GTP</name>
        <dbReference type="ChEBI" id="CHEBI:37565"/>
    </ligand>
</feature>
<dbReference type="InterPro" id="IPR014100">
    <property type="entry name" value="GTP-bd_Obg/CgtA"/>
</dbReference>
<feature type="binding site" evidence="8">
    <location>
        <begin position="212"/>
        <end position="215"/>
    </location>
    <ligand>
        <name>GTP</name>
        <dbReference type="ChEBI" id="CHEBI:37565"/>
    </ligand>
</feature>
<feature type="binding site" evidence="8">
    <location>
        <position position="173"/>
    </location>
    <ligand>
        <name>Mg(2+)</name>
        <dbReference type="ChEBI" id="CHEBI:18420"/>
    </ligand>
</feature>
<dbReference type="OrthoDB" id="9807318at2"/>
<dbReference type="GO" id="GO:0005737">
    <property type="term" value="C:cytoplasm"/>
    <property type="evidence" value="ECO:0007669"/>
    <property type="project" value="UniProtKB-SubCell"/>
</dbReference>
<dbReference type="NCBIfam" id="NF008955">
    <property type="entry name" value="PRK12297.1"/>
    <property type="match status" value="1"/>
</dbReference>
<comment type="function">
    <text evidence="8">An essential GTPase which binds GTP, GDP and possibly (p)ppGpp with moderate affinity, with high nucleotide exchange rates and a fairly low GTP hydrolysis rate. Plays a role in control of the cell cycle, stress response, ribosome biogenesis and in those bacteria that undergo differentiation, in morphogenesis control.</text>
</comment>
<evidence type="ECO:0000313" key="11">
    <source>
        <dbReference type="EMBL" id="QEX19506.1"/>
    </source>
</evidence>
<organism evidence="11 12">
    <name type="scientific">Hypericibacter terrae</name>
    <dbReference type="NCBI Taxonomy" id="2602015"/>
    <lineage>
        <taxon>Bacteria</taxon>
        <taxon>Pseudomonadati</taxon>
        <taxon>Pseudomonadota</taxon>
        <taxon>Alphaproteobacteria</taxon>
        <taxon>Rhodospirillales</taxon>
        <taxon>Dongiaceae</taxon>
        <taxon>Hypericibacter</taxon>
    </lineage>
</organism>
<dbReference type="GO" id="GO:0043022">
    <property type="term" value="F:ribosome binding"/>
    <property type="evidence" value="ECO:0007669"/>
    <property type="project" value="UniProtKB-ARBA"/>
</dbReference>
<dbReference type="NCBIfam" id="TIGR02729">
    <property type="entry name" value="Obg_CgtA"/>
    <property type="match status" value="1"/>
</dbReference>
<comment type="cofactor">
    <cofactor evidence="8">
        <name>Mg(2+)</name>
        <dbReference type="ChEBI" id="CHEBI:18420"/>
    </cofactor>
</comment>
<feature type="binding site" evidence="8">
    <location>
        <position position="193"/>
    </location>
    <ligand>
        <name>Mg(2+)</name>
        <dbReference type="ChEBI" id="CHEBI:18420"/>
    </ligand>
</feature>
<comment type="subunit">
    <text evidence="8">Monomer.</text>
</comment>
<keyword evidence="12" id="KW-1185">Reference proteome</keyword>
<dbReference type="Gene3D" id="2.70.210.12">
    <property type="entry name" value="GTP1/OBG domain"/>
    <property type="match status" value="1"/>
</dbReference>
<dbReference type="Pfam" id="PF01018">
    <property type="entry name" value="GTP1_OBG"/>
    <property type="match status" value="1"/>
</dbReference>
<evidence type="ECO:0000256" key="4">
    <source>
        <dbReference type="ARBA" id="ARBA00022741"/>
    </source>
</evidence>
<feature type="binding site" evidence="8">
    <location>
        <begin position="308"/>
        <end position="310"/>
    </location>
    <ligand>
        <name>GTP</name>
        <dbReference type="ChEBI" id="CHEBI:37565"/>
    </ligand>
</feature>
<dbReference type="SUPFAM" id="SSF82051">
    <property type="entry name" value="Obg GTP-binding protein N-terminal domain"/>
    <property type="match status" value="1"/>
</dbReference>
<dbReference type="PRINTS" id="PR00326">
    <property type="entry name" value="GTP1OBG"/>
</dbReference>
<dbReference type="FunFam" id="2.70.210.12:FF:000001">
    <property type="entry name" value="GTPase Obg"/>
    <property type="match status" value="1"/>
</dbReference>
<keyword evidence="5 8" id="KW-0378">Hydrolase</keyword>
<comment type="similarity">
    <text evidence="1 8">Belongs to the TRAFAC class OBG-HflX-like GTPase superfamily. OBG GTPase family.</text>
</comment>
<keyword evidence="4 8" id="KW-0547">Nucleotide-binding</keyword>
<dbReference type="CDD" id="cd01898">
    <property type="entry name" value="Obg"/>
    <property type="match status" value="1"/>
</dbReference>
<feature type="binding site" evidence="8">
    <location>
        <begin position="279"/>
        <end position="282"/>
    </location>
    <ligand>
        <name>GTP</name>
        <dbReference type="ChEBI" id="CHEBI:37565"/>
    </ligand>
</feature>
<dbReference type="RefSeq" id="WP_151179567.1">
    <property type="nucleotide sequence ID" value="NZ_CP042906.1"/>
</dbReference>
<dbReference type="InterPro" id="IPR006169">
    <property type="entry name" value="GTP1_OBG_dom"/>
</dbReference>
<evidence type="ECO:0000256" key="5">
    <source>
        <dbReference type="ARBA" id="ARBA00022801"/>
    </source>
</evidence>
<protein>
    <recommendedName>
        <fullName evidence="8">GTPase Obg</fullName>
        <ecNumber evidence="8">3.6.5.-</ecNumber>
    </recommendedName>
    <alternativeName>
        <fullName evidence="8">GTP-binding protein Obg</fullName>
    </alternativeName>
</protein>
<dbReference type="GO" id="GO:0005525">
    <property type="term" value="F:GTP binding"/>
    <property type="evidence" value="ECO:0007669"/>
    <property type="project" value="UniProtKB-UniRule"/>
</dbReference>
<feature type="domain" description="Obg" evidence="10">
    <location>
        <begin position="1"/>
        <end position="159"/>
    </location>
</feature>
<keyword evidence="6 8" id="KW-0460">Magnesium</keyword>
<dbReference type="Proteomes" id="UP000326202">
    <property type="component" value="Chromosome"/>
</dbReference>
<reference evidence="11 12" key="1">
    <citation type="submission" date="2019-08" db="EMBL/GenBank/DDBJ databases">
        <title>Hyperibacter terrae gen. nov., sp. nov. and Hyperibacter viscosus sp. nov., two new members in the family Rhodospirillaceae isolated from the rhizosphere of Hypericum perforatum.</title>
        <authorList>
            <person name="Noviana Z."/>
        </authorList>
    </citation>
    <scope>NUCLEOTIDE SEQUENCE [LARGE SCALE GENOMIC DNA]</scope>
    <source>
        <strain evidence="11 12">R5913</strain>
    </source>
</reference>
<evidence type="ECO:0000259" key="10">
    <source>
        <dbReference type="PROSITE" id="PS51883"/>
    </source>
</evidence>
<feature type="domain" description="OBG-type G" evidence="9">
    <location>
        <begin position="160"/>
        <end position="327"/>
    </location>
</feature>
<dbReference type="InterPro" id="IPR031167">
    <property type="entry name" value="G_OBG"/>
</dbReference>
<gene>
    <name evidence="8 11" type="primary">obg</name>
    <name evidence="11" type="ORF">FRZ44_48200</name>
</gene>
<dbReference type="NCBIfam" id="NF008956">
    <property type="entry name" value="PRK12299.1"/>
    <property type="match status" value="1"/>
</dbReference>
<proteinExistence type="inferred from homology"/>
<evidence type="ECO:0000256" key="6">
    <source>
        <dbReference type="ARBA" id="ARBA00022842"/>
    </source>
</evidence>
<dbReference type="SUPFAM" id="SSF52540">
    <property type="entry name" value="P-loop containing nucleoside triphosphate hydrolases"/>
    <property type="match status" value="1"/>
</dbReference>
<dbReference type="PROSITE" id="PS51883">
    <property type="entry name" value="OBG"/>
    <property type="match status" value="1"/>
</dbReference>
<comment type="subcellular location">
    <subcellularLocation>
        <location evidence="8">Cytoplasm</location>
    </subcellularLocation>
</comment>
<evidence type="ECO:0000256" key="3">
    <source>
        <dbReference type="ARBA" id="ARBA00022723"/>
    </source>
</evidence>
<dbReference type="EC" id="3.6.5.-" evidence="8"/>
<dbReference type="Pfam" id="PF01926">
    <property type="entry name" value="MMR_HSR1"/>
    <property type="match status" value="1"/>
</dbReference>
<dbReference type="HAMAP" id="MF_01454">
    <property type="entry name" value="GTPase_Obg"/>
    <property type="match status" value="1"/>
</dbReference>
<evidence type="ECO:0000256" key="1">
    <source>
        <dbReference type="ARBA" id="ARBA00007699"/>
    </source>
</evidence>
<dbReference type="InterPro" id="IPR006073">
    <property type="entry name" value="GTP-bd"/>
</dbReference>
<dbReference type="Gene3D" id="3.40.50.300">
    <property type="entry name" value="P-loop containing nucleotide triphosphate hydrolases"/>
    <property type="match status" value="1"/>
</dbReference>
<evidence type="ECO:0000256" key="7">
    <source>
        <dbReference type="ARBA" id="ARBA00023134"/>
    </source>
</evidence>
<dbReference type="KEGG" id="htq:FRZ44_48200"/>
<dbReference type="AlphaFoldDB" id="A0A5J6MXT1"/>
<dbReference type="GO" id="GO:0042254">
    <property type="term" value="P:ribosome biogenesis"/>
    <property type="evidence" value="ECO:0007669"/>
    <property type="project" value="UniProtKB-UniRule"/>
</dbReference>
<dbReference type="InterPro" id="IPR036726">
    <property type="entry name" value="GTP1_OBG_dom_sf"/>
</dbReference>
<dbReference type="InterPro" id="IPR006074">
    <property type="entry name" value="GTP1-OBG_CS"/>
</dbReference>
<dbReference type="InterPro" id="IPR045086">
    <property type="entry name" value="OBG_GTPase"/>
</dbReference>
<dbReference type="PANTHER" id="PTHR11702:SF31">
    <property type="entry name" value="MITOCHONDRIAL RIBOSOME-ASSOCIATED GTPASE 2"/>
    <property type="match status" value="1"/>
</dbReference>
<dbReference type="PANTHER" id="PTHR11702">
    <property type="entry name" value="DEVELOPMENTALLY REGULATED GTP-BINDING PROTEIN-RELATED"/>
    <property type="match status" value="1"/>
</dbReference>
<dbReference type="PIRSF" id="PIRSF002401">
    <property type="entry name" value="GTP_bd_Obg/CgtA"/>
    <property type="match status" value="1"/>
</dbReference>
<dbReference type="GO" id="GO:0003924">
    <property type="term" value="F:GTPase activity"/>
    <property type="evidence" value="ECO:0007669"/>
    <property type="project" value="UniProtKB-UniRule"/>
</dbReference>
<sequence length="364" mass="38669">MKFLDQCKIYLRSGDGGAGAVSFHREKFIEFGGPDGGDGGRGGHVIVEAVPNLNTLIDFRYTQHFKAPKGGHGMGKNRTGAGAPDLVIKMPVGTEVLDEDKETVLVDLTEPGQRAILCKGGDGGFGNQHYKTSTNQAPRRGDPGWPGEERWVWLRLKLIADAGLVGLPNAGKSTMLAATSRARPKIADYPFTTLHPQLGVVATDGSEFVLADIPGLIEGASEGAGLGTRFLGHVERCGVLIHLVDGTSDDVARDYRTVREELAVYGGGLAEKKELVALNKIDALDEAEIQSKARKLARASGGKVFRVSGAAGKGVKELMRAAFAEVKARRAAEAEAKAAKKAEMENVEIVGAEAEDAEARDIDE</sequence>
<dbReference type="PROSITE" id="PS00905">
    <property type="entry name" value="GTP1_OBG"/>
    <property type="match status" value="1"/>
</dbReference>